<reference evidence="3" key="1">
    <citation type="journal article" date="2019" name="Int. J. Syst. Evol. Microbiol.">
        <title>The Global Catalogue of Microorganisms (GCM) 10K type strain sequencing project: providing services to taxonomists for standard genome sequencing and annotation.</title>
        <authorList>
            <consortium name="The Broad Institute Genomics Platform"/>
            <consortium name="The Broad Institute Genome Sequencing Center for Infectious Disease"/>
            <person name="Wu L."/>
            <person name="Ma J."/>
        </authorList>
    </citation>
    <scope>NUCLEOTIDE SEQUENCE [LARGE SCALE GENOMIC DNA]</scope>
    <source>
        <strain evidence="3">CCUG 42722</strain>
    </source>
</reference>
<dbReference type="Gene3D" id="3.40.50.720">
    <property type="entry name" value="NAD(P)-binding Rossmann-like Domain"/>
    <property type="match status" value="1"/>
</dbReference>
<dbReference type="Proteomes" id="UP001596011">
    <property type="component" value="Unassembled WGS sequence"/>
</dbReference>
<name>A0ABV9HS76_9MICO</name>
<dbReference type="Pfam" id="PF03721">
    <property type="entry name" value="UDPG_MGDP_dh_N"/>
    <property type="match status" value="1"/>
</dbReference>
<dbReference type="InterPro" id="IPR001732">
    <property type="entry name" value="UDP-Glc/GDP-Man_DH_N"/>
</dbReference>
<gene>
    <name evidence="2" type="ORF">ACFO6V_27770</name>
</gene>
<dbReference type="InterPro" id="IPR036291">
    <property type="entry name" value="NAD(P)-bd_dom_sf"/>
</dbReference>
<evidence type="ECO:0000313" key="2">
    <source>
        <dbReference type="EMBL" id="MFC4632071.1"/>
    </source>
</evidence>
<feature type="non-terminal residue" evidence="2">
    <location>
        <position position="132"/>
    </location>
</feature>
<comment type="caution">
    <text evidence="2">The sequence shown here is derived from an EMBL/GenBank/DDBJ whole genome shotgun (WGS) entry which is preliminary data.</text>
</comment>
<dbReference type="EMBL" id="JBHSFI010000010">
    <property type="protein sequence ID" value="MFC4632071.1"/>
    <property type="molecule type" value="Genomic_DNA"/>
</dbReference>
<evidence type="ECO:0000313" key="3">
    <source>
        <dbReference type="Proteomes" id="UP001596011"/>
    </source>
</evidence>
<dbReference type="SUPFAM" id="SSF51735">
    <property type="entry name" value="NAD(P)-binding Rossmann-fold domains"/>
    <property type="match status" value="1"/>
</dbReference>
<accession>A0ABV9HS76</accession>
<proteinExistence type="predicted"/>
<feature type="domain" description="UDP-glucose/GDP-mannose dehydrogenase N-terminal" evidence="1">
    <location>
        <begin position="1"/>
        <end position="127"/>
    </location>
</feature>
<protein>
    <submittedName>
        <fullName evidence="2">UDP-glucose 6-dehydrogenase</fullName>
    </submittedName>
</protein>
<sequence length="132" mass="14095">MKIAVVGTGYVGLSNAVLLAQHHEVWAVDVDASKVALVNERKSPIVDVELEDYLATKELDLTATLDAAAAFAGAQVVVIATPTNYDEVTNFFDTSSVESVITQVLQVAPDATIVVKSTIPVGFTERVRTEHP</sequence>
<dbReference type="PANTHER" id="PTHR43750">
    <property type="entry name" value="UDP-GLUCOSE 6-DEHYDROGENASE TUAD"/>
    <property type="match status" value="1"/>
</dbReference>
<organism evidence="2 3">
    <name type="scientific">Promicromonospora alba</name>
    <dbReference type="NCBI Taxonomy" id="1616110"/>
    <lineage>
        <taxon>Bacteria</taxon>
        <taxon>Bacillati</taxon>
        <taxon>Actinomycetota</taxon>
        <taxon>Actinomycetes</taxon>
        <taxon>Micrococcales</taxon>
        <taxon>Promicromonosporaceae</taxon>
        <taxon>Promicromonospora</taxon>
    </lineage>
</organism>
<keyword evidence="3" id="KW-1185">Reference proteome</keyword>
<dbReference type="PANTHER" id="PTHR43750:SF2">
    <property type="entry name" value="UDP-GLUCOSE 6-DEHYDROGENASE"/>
    <property type="match status" value="1"/>
</dbReference>
<evidence type="ECO:0000259" key="1">
    <source>
        <dbReference type="Pfam" id="PF03721"/>
    </source>
</evidence>